<evidence type="ECO:0000313" key="1">
    <source>
        <dbReference type="EnsemblMetazoa" id="ENSAATROPP002345"/>
    </source>
</evidence>
<accession>A0AAG5CU51</accession>
<dbReference type="AlphaFoldDB" id="A0AAG5CU51"/>
<name>A0AAG5CU51_ANOAO</name>
<dbReference type="EnsemblMetazoa" id="ENSAATROPT002445">
    <property type="protein sequence ID" value="ENSAATROPP002345"/>
    <property type="gene ID" value="ENSAATROPG001925"/>
</dbReference>
<sequence>DRVTKACTNPRSSTKERFLCTHSYLYCSYSQRASKKFFCQRWCTTARFGDLFQCILDESVRWLLSKTCIE</sequence>
<organism evidence="1 2">
    <name type="scientific">Anopheles atroparvus</name>
    <name type="common">European mosquito</name>
    <dbReference type="NCBI Taxonomy" id="41427"/>
    <lineage>
        <taxon>Eukaryota</taxon>
        <taxon>Metazoa</taxon>
        <taxon>Ecdysozoa</taxon>
        <taxon>Arthropoda</taxon>
        <taxon>Hexapoda</taxon>
        <taxon>Insecta</taxon>
        <taxon>Pterygota</taxon>
        <taxon>Neoptera</taxon>
        <taxon>Endopterygota</taxon>
        <taxon>Diptera</taxon>
        <taxon>Nematocera</taxon>
        <taxon>Culicoidea</taxon>
        <taxon>Culicidae</taxon>
        <taxon>Anophelinae</taxon>
        <taxon>Anopheles</taxon>
    </lineage>
</organism>
<evidence type="ECO:0000313" key="2">
    <source>
        <dbReference type="Proteomes" id="UP000075880"/>
    </source>
</evidence>
<proteinExistence type="predicted"/>
<protein>
    <submittedName>
        <fullName evidence="1">Uncharacterized protein</fullName>
    </submittedName>
</protein>
<dbReference type="Proteomes" id="UP000075880">
    <property type="component" value="Unassembled WGS sequence"/>
</dbReference>
<keyword evidence="2" id="KW-1185">Reference proteome</keyword>
<reference evidence="1" key="1">
    <citation type="submission" date="2024-04" db="UniProtKB">
        <authorList>
            <consortium name="EnsemblMetazoa"/>
        </authorList>
    </citation>
    <scope>IDENTIFICATION</scope>
    <source>
        <strain evidence="1">EBRO</strain>
    </source>
</reference>